<dbReference type="InterPro" id="IPR047928">
    <property type="entry name" value="Perm_prefix_1"/>
</dbReference>
<dbReference type="RefSeq" id="WP_228103173.1">
    <property type="nucleotide sequence ID" value="NZ_CP101637.1"/>
</dbReference>
<keyword evidence="1" id="KW-0472">Membrane</keyword>
<evidence type="ECO:0000313" key="3">
    <source>
        <dbReference type="Proteomes" id="UP001235030"/>
    </source>
</evidence>
<gene>
    <name evidence="2" type="ORF">TEMA_13100</name>
</gene>
<evidence type="ECO:0008006" key="4">
    <source>
        <dbReference type="Google" id="ProtNLM"/>
    </source>
</evidence>
<keyword evidence="1" id="KW-1133">Transmembrane helix</keyword>
<evidence type="ECO:0000313" key="2">
    <source>
        <dbReference type="EMBL" id="WMT80980.1"/>
    </source>
</evidence>
<organism evidence="2 3">
    <name type="scientific">Terrisporobacter mayombei</name>
    <dbReference type="NCBI Taxonomy" id="1541"/>
    <lineage>
        <taxon>Bacteria</taxon>
        <taxon>Bacillati</taxon>
        <taxon>Bacillota</taxon>
        <taxon>Clostridia</taxon>
        <taxon>Peptostreptococcales</taxon>
        <taxon>Peptostreptococcaceae</taxon>
        <taxon>Terrisporobacter</taxon>
    </lineage>
</organism>
<evidence type="ECO:0000256" key="1">
    <source>
        <dbReference type="SAM" id="Phobius"/>
    </source>
</evidence>
<feature type="transmembrane region" description="Helical" evidence="1">
    <location>
        <begin position="196"/>
        <end position="219"/>
    </location>
</feature>
<keyword evidence="1" id="KW-0812">Transmembrane</keyword>
<dbReference type="Proteomes" id="UP001235030">
    <property type="component" value="Chromosome"/>
</dbReference>
<reference evidence="2 3" key="1">
    <citation type="submission" date="2022-07" db="EMBL/GenBank/DDBJ databases">
        <title>Genome sequence of Terrisporobacter mayombei DSM6539.</title>
        <authorList>
            <person name="Boeer T."/>
            <person name="Bengelsdorf F.R."/>
            <person name="Daniel R."/>
            <person name="Poehlein A."/>
        </authorList>
    </citation>
    <scope>NUCLEOTIDE SEQUENCE [LARGE SCALE GENOMIC DNA]</scope>
    <source>
        <strain evidence="2 3">DSM 6539</strain>
    </source>
</reference>
<feature type="transmembrane region" description="Helical" evidence="1">
    <location>
        <begin position="81"/>
        <end position="104"/>
    </location>
</feature>
<accession>A0ABY9Q1Q5</accession>
<keyword evidence="3" id="KW-1185">Reference proteome</keyword>
<proteinExistence type="predicted"/>
<dbReference type="NCBIfam" id="NF038403">
    <property type="entry name" value="perm_prefix_1"/>
    <property type="match status" value="1"/>
</dbReference>
<sequence length="310" mass="35828">MATENNTIENFLQSACRFISTEEKAQDMKDELKDHIYSYIEEYTEDGMSSNAATTMALKQMGDPYVLSKIYKDKIYKYNKLFRIFSLIIITSIFILTDFAYISLNSYNNFQIFLCSSFTLLISLQSIFEIVDFIRIIKKDRELSKEEPLFYIQSYKESIWDEKAMKYVQICLFGFCLILFLSLIDKFNTIESPEVFSSSLVTINSISFTLLVVMSVSIFNPKRKSAIVYNEGILMFNSFVPFSSMNGYMWSKENINGKACYSLAFSTKKTSIFKKSSLISNDRASIKVSYSQITLLNELFKSNNIDEINS</sequence>
<protein>
    <recommendedName>
        <fullName evidence="4">DUF5673 domain-containing protein</fullName>
    </recommendedName>
</protein>
<feature type="transmembrane region" description="Helical" evidence="1">
    <location>
        <begin position="164"/>
        <end position="184"/>
    </location>
</feature>
<dbReference type="EMBL" id="CP101637">
    <property type="protein sequence ID" value="WMT80980.1"/>
    <property type="molecule type" value="Genomic_DNA"/>
</dbReference>
<name>A0ABY9Q1Q5_9FIRM</name>
<feature type="transmembrane region" description="Helical" evidence="1">
    <location>
        <begin position="110"/>
        <end position="131"/>
    </location>
</feature>